<organism evidence="1 2">
    <name type="scientific">Parapedobacter koreensis</name>
    <dbReference type="NCBI Taxonomy" id="332977"/>
    <lineage>
        <taxon>Bacteria</taxon>
        <taxon>Pseudomonadati</taxon>
        <taxon>Bacteroidota</taxon>
        <taxon>Sphingobacteriia</taxon>
        <taxon>Sphingobacteriales</taxon>
        <taxon>Sphingobacteriaceae</taxon>
        <taxon>Parapedobacter</taxon>
    </lineage>
</organism>
<evidence type="ECO:0008006" key="3">
    <source>
        <dbReference type="Google" id="ProtNLM"/>
    </source>
</evidence>
<protein>
    <recommendedName>
        <fullName evidence="3">AhpC/TSA family protein</fullName>
    </recommendedName>
</protein>
<reference evidence="2" key="1">
    <citation type="submission" date="2016-10" db="EMBL/GenBank/DDBJ databases">
        <authorList>
            <person name="Varghese N."/>
            <person name="Submissions S."/>
        </authorList>
    </citation>
    <scope>NUCLEOTIDE SEQUENCE [LARGE SCALE GENOMIC DNA]</scope>
    <source>
        <strain evidence="2">Jip14</strain>
    </source>
</reference>
<dbReference type="EMBL" id="FNZR01000001">
    <property type="protein sequence ID" value="SEK19796.1"/>
    <property type="molecule type" value="Genomic_DNA"/>
</dbReference>
<evidence type="ECO:0000313" key="1">
    <source>
        <dbReference type="EMBL" id="SEK19796.1"/>
    </source>
</evidence>
<dbReference type="Proteomes" id="UP000198916">
    <property type="component" value="Unassembled WGS sequence"/>
</dbReference>
<sequence>MKIGYISWTVVVLFVGFAACKDSKKASAEKLVTEWIGKEIIFPPGSDCSKMGEDTPCPNLSHTPYKVLVYTDSVGCTSCRLNLHVWKAYMEEIDTLASGKVDFLFYFQPKNRKELDHLLKRDKFEHTVFIDEKGEISQINNFPEEMEYQSFLLDRENNVLSVGNPVMNTKMWEVYKQVITSTHE</sequence>
<evidence type="ECO:0000313" key="2">
    <source>
        <dbReference type="Proteomes" id="UP000198916"/>
    </source>
</evidence>
<gene>
    <name evidence="1" type="ORF">SAMN05421740_101175</name>
</gene>
<dbReference type="OrthoDB" id="1449040at2"/>
<accession>A0A1H7F0X0</accession>
<dbReference type="RefSeq" id="WP_090602035.1">
    <property type="nucleotide sequence ID" value="NZ_FNZR01000001.1"/>
</dbReference>
<dbReference type="PROSITE" id="PS51257">
    <property type="entry name" value="PROKAR_LIPOPROTEIN"/>
    <property type="match status" value="1"/>
</dbReference>
<name>A0A1H7F0X0_9SPHI</name>
<keyword evidence="2" id="KW-1185">Reference proteome</keyword>
<proteinExistence type="predicted"/>
<dbReference type="AlphaFoldDB" id="A0A1H7F0X0"/>
<dbReference type="STRING" id="332977.SAMN05421740_101175"/>